<dbReference type="GO" id="GO:0016020">
    <property type="term" value="C:membrane"/>
    <property type="evidence" value="ECO:0007669"/>
    <property type="project" value="UniProtKB-SubCell"/>
</dbReference>
<feature type="transmembrane region" description="Helical" evidence="5">
    <location>
        <begin position="146"/>
        <end position="168"/>
    </location>
</feature>
<organism evidence="6 7">
    <name type="scientific">Desulforamulus putei DSM 12395</name>
    <dbReference type="NCBI Taxonomy" id="1121429"/>
    <lineage>
        <taxon>Bacteria</taxon>
        <taxon>Bacillati</taxon>
        <taxon>Bacillota</taxon>
        <taxon>Clostridia</taxon>
        <taxon>Eubacteriales</taxon>
        <taxon>Peptococcaceae</taxon>
        <taxon>Desulforamulus</taxon>
    </lineage>
</organism>
<accession>A0A1M5BNT3</accession>
<evidence type="ECO:0000256" key="3">
    <source>
        <dbReference type="ARBA" id="ARBA00022989"/>
    </source>
</evidence>
<dbReference type="AlphaFoldDB" id="A0A1M5BNT3"/>
<proteinExistence type="predicted"/>
<dbReference type="Proteomes" id="UP000184148">
    <property type="component" value="Unassembled WGS sequence"/>
</dbReference>
<comment type="subcellular location">
    <subcellularLocation>
        <location evidence="1">Membrane</location>
        <topology evidence="1">Multi-pass membrane protein</topology>
    </subcellularLocation>
</comment>
<dbReference type="Pfam" id="PF02674">
    <property type="entry name" value="Colicin_V"/>
    <property type="match status" value="1"/>
</dbReference>
<reference evidence="7" key="1">
    <citation type="submission" date="2016-11" db="EMBL/GenBank/DDBJ databases">
        <authorList>
            <person name="Varghese N."/>
            <person name="Submissions S."/>
        </authorList>
    </citation>
    <scope>NUCLEOTIDE SEQUENCE [LARGE SCALE GENOMIC DNA]</scope>
    <source>
        <strain evidence="7">DSM 12395</strain>
    </source>
</reference>
<feature type="transmembrane region" description="Helical" evidence="5">
    <location>
        <begin position="110"/>
        <end position="134"/>
    </location>
</feature>
<keyword evidence="2 5" id="KW-0812">Transmembrane</keyword>
<dbReference type="EMBL" id="FQUY01000024">
    <property type="protein sequence ID" value="SHF44050.1"/>
    <property type="molecule type" value="Genomic_DNA"/>
</dbReference>
<evidence type="ECO:0000313" key="7">
    <source>
        <dbReference type="Proteomes" id="UP000184148"/>
    </source>
</evidence>
<keyword evidence="4 5" id="KW-0472">Membrane</keyword>
<dbReference type="STRING" id="1121429.SAMN02745133_02648"/>
<evidence type="ECO:0000256" key="4">
    <source>
        <dbReference type="ARBA" id="ARBA00023136"/>
    </source>
</evidence>
<sequence>MLAGVLRLAGLLLSFGAAVHYHLKLAQWLADRWGWADSIAQFLKPLIKLPEPFNSPEILKLPVGLLQKISAQLPLPTPWQDIIAHLSLLGPHHTVGQALNLLLAHGLLKILAFLGIFLVVKTAVEWIVSIFAVIFRFSPLGPVDKLAGLVLGFFTGVVIILVMITVLVPLQVPLALLGVQGLSAALAKGISTSFFMAHFGPPLQHLDILPPLIPEFSSQFLFKHIPGGPGTKI</sequence>
<keyword evidence="3 5" id="KW-1133">Transmembrane helix</keyword>
<evidence type="ECO:0000256" key="2">
    <source>
        <dbReference type="ARBA" id="ARBA00022692"/>
    </source>
</evidence>
<evidence type="ECO:0000256" key="1">
    <source>
        <dbReference type="ARBA" id="ARBA00004141"/>
    </source>
</evidence>
<protein>
    <submittedName>
        <fullName evidence="6">Colicin V production protein</fullName>
    </submittedName>
</protein>
<keyword evidence="7" id="KW-1185">Reference proteome</keyword>
<dbReference type="GO" id="GO:0009403">
    <property type="term" value="P:toxin biosynthetic process"/>
    <property type="evidence" value="ECO:0007669"/>
    <property type="project" value="InterPro"/>
</dbReference>
<dbReference type="InterPro" id="IPR003825">
    <property type="entry name" value="Colicin-V_CvpA"/>
</dbReference>
<evidence type="ECO:0000313" key="6">
    <source>
        <dbReference type="EMBL" id="SHF44050.1"/>
    </source>
</evidence>
<evidence type="ECO:0000256" key="5">
    <source>
        <dbReference type="SAM" id="Phobius"/>
    </source>
</evidence>
<gene>
    <name evidence="6" type="ORF">SAMN02745133_02648</name>
</gene>
<name>A0A1M5BNT3_9FIRM</name>